<dbReference type="GO" id="GO:0017168">
    <property type="term" value="F:5-oxoprolinase (ATP-hydrolyzing) activity"/>
    <property type="evidence" value="ECO:0007669"/>
    <property type="project" value="UniProtKB-EC"/>
</dbReference>
<dbReference type="AlphaFoldDB" id="A0A7H0GSE4"/>
<accession>A0A7H0GSE4</accession>
<evidence type="ECO:0000313" key="6">
    <source>
        <dbReference type="Proteomes" id="UP000516093"/>
    </source>
</evidence>
<feature type="domain" description="Carboxyltransferase" evidence="4">
    <location>
        <begin position="14"/>
        <end position="223"/>
    </location>
</feature>
<keyword evidence="6" id="KW-1185">Reference proteome</keyword>
<keyword evidence="1" id="KW-0547">Nucleotide-binding</keyword>
<evidence type="ECO:0000256" key="2">
    <source>
        <dbReference type="ARBA" id="ARBA00022801"/>
    </source>
</evidence>
<evidence type="ECO:0000256" key="1">
    <source>
        <dbReference type="ARBA" id="ARBA00022741"/>
    </source>
</evidence>
<protein>
    <submittedName>
        <fullName evidence="5">5-oxoprolinase subunit PxpB</fullName>
        <ecNumber evidence="5">3.5.2.9</ecNumber>
    </submittedName>
</protein>
<dbReference type="PANTHER" id="PTHR34698:SF2">
    <property type="entry name" value="5-OXOPROLINASE SUBUNIT B"/>
    <property type="match status" value="1"/>
</dbReference>
<dbReference type="PANTHER" id="PTHR34698">
    <property type="entry name" value="5-OXOPROLINASE SUBUNIT B"/>
    <property type="match status" value="1"/>
</dbReference>
<evidence type="ECO:0000259" key="4">
    <source>
        <dbReference type="SMART" id="SM00796"/>
    </source>
</evidence>
<dbReference type="SMART" id="SM00796">
    <property type="entry name" value="AHS1"/>
    <property type="match status" value="1"/>
</dbReference>
<organism evidence="5 6">
    <name type="scientific">Hymenobacter qilianensis</name>
    <dbReference type="NCBI Taxonomy" id="1385715"/>
    <lineage>
        <taxon>Bacteria</taxon>
        <taxon>Pseudomonadati</taxon>
        <taxon>Bacteroidota</taxon>
        <taxon>Cytophagia</taxon>
        <taxon>Cytophagales</taxon>
        <taxon>Hymenobacteraceae</taxon>
        <taxon>Hymenobacter</taxon>
    </lineage>
</organism>
<dbReference type="RefSeq" id="WP_187731502.1">
    <property type="nucleotide sequence ID" value="NZ_BMFN01000003.1"/>
</dbReference>
<dbReference type="SUPFAM" id="SSF160467">
    <property type="entry name" value="PH0987 N-terminal domain-like"/>
    <property type="match status" value="1"/>
</dbReference>
<dbReference type="KEGG" id="hqi:H9L05_14090"/>
<sequence length="247" mass="27772">MQNQRRGQIQWSQPQIYPLGDSGIVLQFSRVYNAEVQQRIRACCTYLDQLQVTGLLEYVPAYTTLTLYYNPWLVSEEGRLDPYARMTEIVQAMLAQVHTPQPEMAPTLVEIPVCYGGKWGPDIEEVARYAGLSEAEVVRLHAEAEYVVAMVGFAPGFPYLAGLNKQLATPRKHQPRTLVPAGSVGIAGQQTGVYSIPTPGGWQLIGRTPRRLFRPRQENPSLLRAGYQVRFVPITAAEFEQQNRHES</sequence>
<keyword evidence="2 5" id="KW-0378">Hydrolase</keyword>
<dbReference type="InterPro" id="IPR010016">
    <property type="entry name" value="PxpB"/>
</dbReference>
<dbReference type="EMBL" id="CP060784">
    <property type="protein sequence ID" value="QNP51210.1"/>
    <property type="molecule type" value="Genomic_DNA"/>
</dbReference>
<name>A0A7H0GSE4_9BACT</name>
<keyword evidence="3" id="KW-0067">ATP-binding</keyword>
<dbReference type="EC" id="3.5.2.9" evidence="5"/>
<dbReference type="Pfam" id="PF02682">
    <property type="entry name" value="CT_C_D"/>
    <property type="match status" value="1"/>
</dbReference>
<dbReference type="Proteomes" id="UP000516093">
    <property type="component" value="Chromosome"/>
</dbReference>
<dbReference type="SUPFAM" id="SSF50891">
    <property type="entry name" value="Cyclophilin-like"/>
    <property type="match status" value="1"/>
</dbReference>
<reference evidence="5 6" key="1">
    <citation type="submission" date="2020-08" db="EMBL/GenBank/DDBJ databases">
        <title>Genome sequence of Hymenobacter qilianensis JCM 19763T.</title>
        <authorList>
            <person name="Hyun D.-W."/>
            <person name="Bae J.-W."/>
        </authorList>
    </citation>
    <scope>NUCLEOTIDE SEQUENCE [LARGE SCALE GENOMIC DNA]</scope>
    <source>
        <strain evidence="5 6">JCM 19763</strain>
    </source>
</reference>
<proteinExistence type="predicted"/>
<evidence type="ECO:0000313" key="5">
    <source>
        <dbReference type="EMBL" id="QNP51210.1"/>
    </source>
</evidence>
<dbReference type="NCBIfam" id="TIGR00370">
    <property type="entry name" value="5-oxoprolinase subunit PxpB"/>
    <property type="match status" value="1"/>
</dbReference>
<dbReference type="InterPro" id="IPR029000">
    <property type="entry name" value="Cyclophilin-like_dom_sf"/>
</dbReference>
<dbReference type="InterPro" id="IPR003833">
    <property type="entry name" value="CT_C_D"/>
</dbReference>
<dbReference type="GO" id="GO:0005524">
    <property type="term" value="F:ATP binding"/>
    <property type="evidence" value="ECO:0007669"/>
    <property type="project" value="UniProtKB-KW"/>
</dbReference>
<dbReference type="Gene3D" id="2.40.100.10">
    <property type="entry name" value="Cyclophilin-like"/>
    <property type="match status" value="1"/>
</dbReference>
<dbReference type="Gene3D" id="3.30.1360.40">
    <property type="match status" value="1"/>
</dbReference>
<gene>
    <name evidence="5" type="primary">pxpB</name>
    <name evidence="5" type="ORF">H9L05_14090</name>
</gene>
<evidence type="ECO:0000256" key="3">
    <source>
        <dbReference type="ARBA" id="ARBA00022840"/>
    </source>
</evidence>